<evidence type="ECO:0000313" key="2">
    <source>
        <dbReference type="EMBL" id="TDX21414.1"/>
    </source>
</evidence>
<dbReference type="RefSeq" id="WP_208323329.1">
    <property type="nucleotide sequence ID" value="NZ_SOEB01000040.1"/>
</dbReference>
<reference evidence="2 3" key="1">
    <citation type="submission" date="2019-03" db="EMBL/GenBank/DDBJ databases">
        <title>Genomic Encyclopedia of Type Strains, Phase IV (KMG-IV): sequencing the most valuable type-strain genomes for metagenomic binning, comparative biology and taxonomic classification.</title>
        <authorList>
            <person name="Goeker M."/>
        </authorList>
    </citation>
    <scope>NUCLEOTIDE SEQUENCE [LARGE SCALE GENOMIC DNA]</scope>
    <source>
        <strain evidence="2 3">JA181</strain>
    </source>
</reference>
<proteinExistence type="predicted"/>
<organism evidence="2 3">
    <name type="scientific">Rhodovulum visakhapatnamense</name>
    <dbReference type="NCBI Taxonomy" id="364297"/>
    <lineage>
        <taxon>Bacteria</taxon>
        <taxon>Pseudomonadati</taxon>
        <taxon>Pseudomonadota</taxon>
        <taxon>Alphaproteobacteria</taxon>
        <taxon>Rhodobacterales</taxon>
        <taxon>Paracoccaceae</taxon>
        <taxon>Rhodovulum</taxon>
    </lineage>
</organism>
<dbReference type="AlphaFoldDB" id="A0A4R8F793"/>
<protein>
    <recommendedName>
        <fullName evidence="1">IstB-like ATP-binding domain-containing protein</fullName>
    </recommendedName>
</protein>
<sequence length="112" mass="12835">MFPLPVRRTTARRVLTHPTHDALCTLKLDGKAEAFAELLSEDHGRDLDPATWIGLMLDREKARRNTRRFQTGLRAAALRHGDACMEDVNYRIALDGPSMRKDRSDAKKEYEK</sequence>
<gene>
    <name evidence="2" type="ORF">EV657_1407</name>
</gene>
<comment type="caution">
    <text evidence="2">The sequence shown here is derived from an EMBL/GenBank/DDBJ whole genome shotgun (WGS) entry which is preliminary data.</text>
</comment>
<dbReference type="EMBL" id="SOEB01000040">
    <property type="protein sequence ID" value="TDX21414.1"/>
    <property type="molecule type" value="Genomic_DNA"/>
</dbReference>
<evidence type="ECO:0000313" key="3">
    <source>
        <dbReference type="Proteomes" id="UP000295484"/>
    </source>
</evidence>
<accession>A0A4R8F793</accession>
<feature type="domain" description="IstB-like ATP-binding" evidence="1">
    <location>
        <begin position="23"/>
        <end position="95"/>
    </location>
</feature>
<dbReference type="GO" id="GO:0005524">
    <property type="term" value="F:ATP binding"/>
    <property type="evidence" value="ECO:0007669"/>
    <property type="project" value="InterPro"/>
</dbReference>
<name>A0A4R8F793_9RHOB</name>
<dbReference type="InterPro" id="IPR002611">
    <property type="entry name" value="IstB_ATP-bd"/>
</dbReference>
<dbReference type="Pfam" id="PF01695">
    <property type="entry name" value="IstB_IS21"/>
    <property type="match status" value="1"/>
</dbReference>
<dbReference type="Proteomes" id="UP000295484">
    <property type="component" value="Unassembled WGS sequence"/>
</dbReference>
<evidence type="ECO:0000259" key="1">
    <source>
        <dbReference type="Pfam" id="PF01695"/>
    </source>
</evidence>